<dbReference type="EMBL" id="BK032734">
    <property type="protein sequence ID" value="DAF57572.1"/>
    <property type="molecule type" value="Genomic_DNA"/>
</dbReference>
<evidence type="ECO:0000313" key="1">
    <source>
        <dbReference type="EMBL" id="DAF57572.1"/>
    </source>
</evidence>
<sequence length="120" mass="14151">MLSWISLKQEWWKGMVEIPVETVIGSVFIQALEKGITYVPFSVIEDYAREIQKRSHRKIFFYFSRDEVYKAMDELGDAFELCDEGIRCNKDIDVEKLREIHLGWLPIDLAVIFSEIKISF</sequence>
<name>A0A8S5T2I4_9CAUD</name>
<organism evidence="1">
    <name type="scientific">Myoviridae sp. ctqfO1</name>
    <dbReference type="NCBI Taxonomy" id="2827710"/>
    <lineage>
        <taxon>Viruses</taxon>
        <taxon>Duplodnaviria</taxon>
        <taxon>Heunggongvirae</taxon>
        <taxon>Uroviricota</taxon>
        <taxon>Caudoviricetes</taxon>
    </lineage>
</organism>
<proteinExistence type="predicted"/>
<protein>
    <submittedName>
        <fullName evidence="1">Uncharacterized protein</fullName>
    </submittedName>
</protein>
<reference evidence="1" key="1">
    <citation type="journal article" date="2021" name="Proc. Natl. Acad. Sci. U.S.A.">
        <title>A Catalog of Tens of Thousands of Viruses from Human Metagenomes Reveals Hidden Associations with Chronic Diseases.</title>
        <authorList>
            <person name="Tisza M.J."/>
            <person name="Buck C.B."/>
        </authorList>
    </citation>
    <scope>NUCLEOTIDE SEQUENCE</scope>
    <source>
        <strain evidence="1">CtqfO1</strain>
    </source>
</reference>
<accession>A0A8S5T2I4</accession>